<dbReference type="EMBL" id="LT670849">
    <property type="protein sequence ID" value="SHN69625.1"/>
    <property type="molecule type" value="Genomic_DNA"/>
</dbReference>
<reference evidence="2" key="1">
    <citation type="submission" date="2016-11" db="EMBL/GenBank/DDBJ databases">
        <authorList>
            <person name="Varghese N."/>
            <person name="Submissions S."/>
        </authorList>
    </citation>
    <scope>NUCLEOTIDE SEQUENCE [LARGE SCALE GENOMIC DNA]</scope>
    <source>
        <strain evidence="2">GAS401</strain>
    </source>
</reference>
<organism evidence="1 2">
    <name type="scientific">Bradyrhizobium erythrophlei</name>
    <dbReference type="NCBI Taxonomy" id="1437360"/>
    <lineage>
        <taxon>Bacteria</taxon>
        <taxon>Pseudomonadati</taxon>
        <taxon>Pseudomonadota</taxon>
        <taxon>Alphaproteobacteria</taxon>
        <taxon>Hyphomicrobiales</taxon>
        <taxon>Nitrobacteraceae</taxon>
        <taxon>Bradyrhizobium</taxon>
    </lineage>
</organism>
<accession>A0A1M7TFY6</accession>
<evidence type="ECO:0000313" key="1">
    <source>
        <dbReference type="EMBL" id="SHN69625.1"/>
    </source>
</evidence>
<dbReference type="AlphaFoldDB" id="A0A1M7TFY6"/>
<dbReference type="RefSeq" id="WP_072817393.1">
    <property type="nucleotide sequence ID" value="NZ_LT670849.1"/>
</dbReference>
<evidence type="ECO:0000313" key="2">
    <source>
        <dbReference type="Proteomes" id="UP000184096"/>
    </source>
</evidence>
<protein>
    <submittedName>
        <fullName evidence="1">Uncharacterized protein</fullName>
    </submittedName>
</protein>
<dbReference type="OrthoDB" id="7810325at2"/>
<sequence length="376" mass="43367">MRPIRIHLDTSDYSAMHDAPMGSPVAKIREKLTELAQSGRIEIGLSYHVVFELLQRADPEHRGNRLSRARLLSELCGRNAFPYPTDLGDGHRFSKEGLWQPRITLDDHEVEVIVGHFIQGVQQDPEATAHAQRIVTRRKYLRRWAEEYPERFADLADRNWPVMFGRSLAKDGTFGRYVAGTISRDEANRKLWFFINDPESIYELWFEQCNWDCPIMERRDNIAGKFVTMLGELRGTLARTKDLRARITAELNAAGDEALSADGRSQLLRLRRDLKTFREEISSPQQLCKDVPIWKKLFGDESALLAAEVLFAFERDKRPIKDSDGIDFVHVMYLPHADLWRGDRAFSDLLKRHKVSFGERVVPTLLELPARVEAEL</sequence>
<keyword evidence="2" id="KW-1185">Reference proteome</keyword>
<proteinExistence type="predicted"/>
<name>A0A1M7TFY6_9BRAD</name>
<gene>
    <name evidence="1" type="ORF">SAMN05444170_1580</name>
</gene>
<dbReference type="Proteomes" id="UP000184096">
    <property type="component" value="Chromosome I"/>
</dbReference>